<dbReference type="GO" id="GO:0022857">
    <property type="term" value="F:transmembrane transporter activity"/>
    <property type="evidence" value="ECO:0007669"/>
    <property type="project" value="InterPro"/>
</dbReference>
<evidence type="ECO:0000256" key="1">
    <source>
        <dbReference type="ARBA" id="ARBA00004651"/>
    </source>
</evidence>
<dbReference type="InterPro" id="IPR005829">
    <property type="entry name" value="Sugar_transporter_CS"/>
</dbReference>
<dbReference type="PROSITE" id="PS50850">
    <property type="entry name" value="MFS"/>
    <property type="match status" value="1"/>
</dbReference>
<keyword evidence="3" id="KW-1003">Cell membrane</keyword>
<gene>
    <name evidence="9" type="ORF">KQX62_11640</name>
</gene>
<accession>A0AAX3E503</accession>
<feature type="transmembrane region" description="Helical" evidence="7">
    <location>
        <begin position="408"/>
        <end position="426"/>
    </location>
</feature>
<evidence type="ECO:0000259" key="8">
    <source>
        <dbReference type="PROSITE" id="PS50850"/>
    </source>
</evidence>
<dbReference type="InterPro" id="IPR011701">
    <property type="entry name" value="MFS"/>
</dbReference>
<proteinExistence type="predicted"/>
<comment type="subcellular location">
    <subcellularLocation>
        <location evidence="1">Cell membrane</location>
        <topology evidence="1">Multi-pass membrane protein</topology>
    </subcellularLocation>
</comment>
<feature type="transmembrane region" description="Helical" evidence="7">
    <location>
        <begin position="259"/>
        <end position="277"/>
    </location>
</feature>
<dbReference type="InterPro" id="IPR020846">
    <property type="entry name" value="MFS_dom"/>
</dbReference>
<feature type="transmembrane region" description="Helical" evidence="7">
    <location>
        <begin position="283"/>
        <end position="301"/>
    </location>
</feature>
<protein>
    <submittedName>
        <fullName evidence="9">MHS family MFS transporter</fullName>
    </submittedName>
</protein>
<feature type="transmembrane region" description="Helical" evidence="7">
    <location>
        <begin position="57"/>
        <end position="81"/>
    </location>
</feature>
<evidence type="ECO:0000256" key="4">
    <source>
        <dbReference type="ARBA" id="ARBA00022692"/>
    </source>
</evidence>
<dbReference type="PANTHER" id="PTHR43045:SF1">
    <property type="entry name" value="SHIKIMATE TRANSPORTER"/>
    <property type="match status" value="1"/>
</dbReference>
<dbReference type="GO" id="GO:0005886">
    <property type="term" value="C:plasma membrane"/>
    <property type="evidence" value="ECO:0007669"/>
    <property type="project" value="UniProtKB-SubCell"/>
</dbReference>
<feature type="transmembrane region" description="Helical" evidence="7">
    <location>
        <begin position="382"/>
        <end position="402"/>
    </location>
</feature>
<dbReference type="CDD" id="cd17369">
    <property type="entry name" value="MFS_ShiA_like"/>
    <property type="match status" value="1"/>
</dbReference>
<evidence type="ECO:0000256" key="7">
    <source>
        <dbReference type="SAM" id="Phobius"/>
    </source>
</evidence>
<feature type="transmembrane region" description="Helical" evidence="7">
    <location>
        <begin position="120"/>
        <end position="148"/>
    </location>
</feature>
<dbReference type="Gene3D" id="1.20.1250.20">
    <property type="entry name" value="MFS general substrate transporter like domains"/>
    <property type="match status" value="2"/>
</dbReference>
<feature type="transmembrane region" description="Helical" evidence="7">
    <location>
        <begin position="160"/>
        <end position="183"/>
    </location>
</feature>
<evidence type="ECO:0000313" key="9">
    <source>
        <dbReference type="EMBL" id="UYO41899.1"/>
    </source>
</evidence>
<evidence type="ECO:0000313" key="10">
    <source>
        <dbReference type="Proteomes" id="UP001163166"/>
    </source>
</evidence>
<feature type="transmembrane region" description="Helical" evidence="7">
    <location>
        <begin position="21"/>
        <end position="45"/>
    </location>
</feature>
<feature type="transmembrane region" description="Helical" evidence="7">
    <location>
        <begin position="313"/>
        <end position="332"/>
    </location>
</feature>
<evidence type="ECO:0000256" key="6">
    <source>
        <dbReference type="ARBA" id="ARBA00023136"/>
    </source>
</evidence>
<name>A0AAX3E503_RHOPL</name>
<dbReference type="EMBL" id="CP076676">
    <property type="protein sequence ID" value="UYO41899.1"/>
    <property type="molecule type" value="Genomic_DNA"/>
</dbReference>
<feature type="transmembrane region" description="Helical" evidence="7">
    <location>
        <begin position="338"/>
        <end position="357"/>
    </location>
</feature>
<dbReference type="Proteomes" id="UP001163166">
    <property type="component" value="Chromosome"/>
</dbReference>
<evidence type="ECO:0000256" key="3">
    <source>
        <dbReference type="ARBA" id="ARBA00022475"/>
    </source>
</evidence>
<dbReference type="AlphaFoldDB" id="A0AAX3E503"/>
<dbReference type="InterPro" id="IPR005828">
    <property type="entry name" value="MFS_sugar_transport-like"/>
</dbReference>
<dbReference type="PROSITE" id="PS00217">
    <property type="entry name" value="SUGAR_TRANSPORT_2"/>
    <property type="match status" value="1"/>
</dbReference>
<evidence type="ECO:0000256" key="2">
    <source>
        <dbReference type="ARBA" id="ARBA00022448"/>
    </source>
</evidence>
<keyword evidence="4 7" id="KW-0812">Transmembrane</keyword>
<dbReference type="Pfam" id="PF00083">
    <property type="entry name" value="Sugar_tr"/>
    <property type="match status" value="1"/>
</dbReference>
<dbReference type="SUPFAM" id="SSF103473">
    <property type="entry name" value="MFS general substrate transporter"/>
    <property type="match status" value="1"/>
</dbReference>
<feature type="domain" description="Major facilitator superfamily (MFS) profile" evidence="8">
    <location>
        <begin position="20"/>
        <end position="434"/>
    </location>
</feature>
<organism evidence="9 10">
    <name type="scientific">Rhodopseudomonas palustris</name>
    <dbReference type="NCBI Taxonomy" id="1076"/>
    <lineage>
        <taxon>Bacteria</taxon>
        <taxon>Pseudomonadati</taxon>
        <taxon>Pseudomonadota</taxon>
        <taxon>Alphaproteobacteria</taxon>
        <taxon>Hyphomicrobiales</taxon>
        <taxon>Nitrobacteraceae</taxon>
        <taxon>Rhodopseudomonas</taxon>
    </lineage>
</organism>
<dbReference type="RefSeq" id="WP_230759786.1">
    <property type="nucleotide sequence ID" value="NZ_CP076676.1"/>
</dbReference>
<keyword evidence="2" id="KW-0813">Transport</keyword>
<feature type="transmembrane region" description="Helical" evidence="7">
    <location>
        <begin position="93"/>
        <end position="114"/>
    </location>
</feature>
<evidence type="ECO:0000256" key="5">
    <source>
        <dbReference type="ARBA" id="ARBA00022989"/>
    </source>
</evidence>
<dbReference type="FunFam" id="1.20.1250.20:FF:000001">
    <property type="entry name" value="Dicarboxylate MFS transporter"/>
    <property type="match status" value="1"/>
</dbReference>
<sequence>MAEVLQDQRAVGGNQKSRRAAWAALIGTVLEWYDFIIYGTAAAVVLNKVFFPSTDPYVGTLAVFATYAVGFLARPLGGLYLGYLGDRYGRKRVLVLTLVIMGAATFLLGCLPSYAQIGIWAPILLVGLRLLQGFGAGGEYAGAVVLSVEHAQEGKRGAAGAWAPMGFALATLLANAVFFSVIASMPEDQFLQWGWRIPFLFGGVCVLVGYFIRRGVEEPPVYERAVEQAKTQKIGLFTSIKRNPRSFVIVLLTRMGENGFAYLYPVFCVSYVITTLGQPRSTALWAVIIASMVQVATIPFFGVLSDRLGRKTVYIAGALLSMAWLVPFFLLLDTGAPAAIILGFGIGLGIAYPAMLAPQASWYAELFDTQFRLSGFAFSRELGSLLAGGVAPFIATALAAWAHHWWPIVAYMWVLGIITLIGLKLGPETVSKKLG</sequence>
<dbReference type="InterPro" id="IPR036259">
    <property type="entry name" value="MFS_trans_sf"/>
</dbReference>
<reference evidence="9" key="1">
    <citation type="journal article" date="2022" name="Biol. Control">
        <title>In silico genomic analysis of Rhodopseudomonas palustris strains revealed potential biocontrol agents and crop yield enhancers.</title>
        <authorList>
            <person name="Surachat K."/>
            <person name="Kantachote D."/>
            <person name="Deachamag P."/>
            <person name="Wonglapsuwan M."/>
        </authorList>
    </citation>
    <scope>NUCLEOTIDE SEQUENCE</scope>
    <source>
        <strain evidence="9">TLS06</strain>
    </source>
</reference>
<feature type="transmembrane region" description="Helical" evidence="7">
    <location>
        <begin position="195"/>
        <end position="212"/>
    </location>
</feature>
<dbReference type="PANTHER" id="PTHR43045">
    <property type="entry name" value="SHIKIMATE TRANSPORTER"/>
    <property type="match status" value="1"/>
</dbReference>
<dbReference type="Pfam" id="PF07690">
    <property type="entry name" value="MFS_1"/>
    <property type="match status" value="1"/>
</dbReference>
<keyword evidence="5 7" id="KW-1133">Transmembrane helix</keyword>
<keyword evidence="6 7" id="KW-0472">Membrane</keyword>